<name>A0ABR8QIB0_9CELL</name>
<evidence type="ECO:0000256" key="1">
    <source>
        <dbReference type="SAM" id="Phobius"/>
    </source>
</evidence>
<dbReference type="RefSeq" id="WP_191784814.1">
    <property type="nucleotide sequence ID" value="NZ_JACSQV010000021.1"/>
</dbReference>
<sequence>MSAHPSSPVPAPRRPSLAGPVALTATGVLLLVAALVLTVVAAAGFAGAVRSDVLTRDGRPGSAVLASADAPGATSVELTAGERYAVYLVVPSDAVRDDERVDLDEDVLLLAPSGAVVEADDSPGVNMRTGVGDRVAMTVGAFTAPETGTYEMAVPPTDVAGAWVALAPDKPFGPFFGAIWGTVLGVFGVLGLSAVGFGVLVGGIVWWVVRARARRAA</sequence>
<keyword evidence="1" id="KW-1133">Transmembrane helix</keyword>
<keyword evidence="1" id="KW-0472">Membrane</keyword>
<evidence type="ECO:0000313" key="3">
    <source>
        <dbReference type="Proteomes" id="UP000604241"/>
    </source>
</evidence>
<feature type="transmembrane region" description="Helical" evidence="1">
    <location>
        <begin position="178"/>
        <end position="209"/>
    </location>
</feature>
<reference evidence="2 3" key="1">
    <citation type="submission" date="2020-08" db="EMBL/GenBank/DDBJ databases">
        <title>A Genomic Blueprint of the Chicken Gut Microbiome.</title>
        <authorList>
            <person name="Gilroy R."/>
            <person name="Ravi A."/>
            <person name="Getino M."/>
            <person name="Pursley I."/>
            <person name="Horton D.L."/>
            <person name="Alikhan N.-F."/>
            <person name="Baker D."/>
            <person name="Gharbi K."/>
            <person name="Hall N."/>
            <person name="Watson M."/>
            <person name="Adriaenssens E.M."/>
            <person name="Foster-Nyarko E."/>
            <person name="Jarju S."/>
            <person name="Secka A."/>
            <person name="Antonio M."/>
            <person name="Oren A."/>
            <person name="Chaudhuri R."/>
            <person name="La Ragione R.M."/>
            <person name="Hildebrand F."/>
            <person name="Pallen M.J."/>
        </authorList>
    </citation>
    <scope>NUCLEOTIDE SEQUENCE [LARGE SCALE GENOMIC DNA]</scope>
    <source>
        <strain evidence="2 3">Sa3CUA2</strain>
    </source>
</reference>
<evidence type="ECO:0000313" key="2">
    <source>
        <dbReference type="EMBL" id="MBD7920173.1"/>
    </source>
</evidence>
<protein>
    <recommendedName>
        <fullName evidence="4">DUF4178 domain-containing protein</fullName>
    </recommendedName>
</protein>
<organism evidence="2 3">
    <name type="scientific">Cellulomonas avistercoris</name>
    <dbReference type="NCBI Taxonomy" id="2762242"/>
    <lineage>
        <taxon>Bacteria</taxon>
        <taxon>Bacillati</taxon>
        <taxon>Actinomycetota</taxon>
        <taxon>Actinomycetes</taxon>
        <taxon>Micrococcales</taxon>
        <taxon>Cellulomonadaceae</taxon>
        <taxon>Cellulomonas</taxon>
    </lineage>
</organism>
<proteinExistence type="predicted"/>
<feature type="transmembrane region" description="Helical" evidence="1">
    <location>
        <begin position="21"/>
        <end position="46"/>
    </location>
</feature>
<accession>A0ABR8QIB0</accession>
<dbReference type="Proteomes" id="UP000604241">
    <property type="component" value="Unassembled WGS sequence"/>
</dbReference>
<keyword evidence="1" id="KW-0812">Transmembrane</keyword>
<dbReference type="EMBL" id="JACSQV010000021">
    <property type="protein sequence ID" value="MBD7920173.1"/>
    <property type="molecule type" value="Genomic_DNA"/>
</dbReference>
<keyword evidence="3" id="KW-1185">Reference proteome</keyword>
<comment type="caution">
    <text evidence="2">The sequence shown here is derived from an EMBL/GenBank/DDBJ whole genome shotgun (WGS) entry which is preliminary data.</text>
</comment>
<gene>
    <name evidence="2" type="ORF">H9657_18015</name>
</gene>
<evidence type="ECO:0008006" key="4">
    <source>
        <dbReference type="Google" id="ProtNLM"/>
    </source>
</evidence>